<evidence type="ECO:0000313" key="5">
    <source>
        <dbReference type="Proteomes" id="UP000194137"/>
    </source>
</evidence>
<dbReference type="SUPFAM" id="SSF48452">
    <property type="entry name" value="TPR-like"/>
    <property type="match status" value="1"/>
</dbReference>
<dbReference type="Pfam" id="PF13424">
    <property type="entry name" value="TPR_12"/>
    <property type="match status" value="1"/>
</dbReference>
<dbReference type="CDD" id="cd02440">
    <property type="entry name" value="AdoMet_MTases"/>
    <property type="match status" value="1"/>
</dbReference>
<reference evidence="4 5" key="1">
    <citation type="submission" date="2017-05" db="EMBL/GenBank/DDBJ databases">
        <title>Full genome sequence of Pseudorhodoplanes sinuspersici.</title>
        <authorList>
            <person name="Dastgheib S.M.M."/>
            <person name="Shavandi M."/>
            <person name="Tirandaz H."/>
        </authorList>
    </citation>
    <scope>NUCLEOTIDE SEQUENCE [LARGE SCALE GENOMIC DNA]</scope>
    <source>
        <strain evidence="4 5">RIPI110</strain>
    </source>
</reference>
<sequence>MNRKERRAAQKRGSPTASPMAATLASAFRAHQAGHRADAERLYRDVLMTEPGNAAALHLLGALLHQSGRTREGLSLIGQAVAIEPLNADYQYNFGLILASAGRLDEAASHLQKALVLNPKYAAAHFELGRLHAQGARWPEAAASFRQALTLKPNDAATLNNLGMVLREQGQLAEATTLWQRAISAASSYPLAHMNLGLAYQAQGKADDAIASLNRALELAPGNAEVTHNLAVALLNHGQHEQALQTIMRSLDKSASAELRALFVTCLTTMPRVPAEDRIRNLAARALVEGWSRPDQLASIATTILKNNPIMSRAVALVNQHWPRPVPVQEMLGPGGLAVIAQDELLAALLQSAPVADIELERVLAGLRFALLADARQSDGIASAEKVVRLSAALAQQCFLNGYVWVQSEDEANHVRELQKAVTAALENKQPVAPQWLTSIAAYVPLHALPIAGQLSKQTVGEPLTLLLDRQIKEPAEEAALRPSIQIIAKPSDTKTSDAPDDTPAPRWTAVTPQRPISVEAYLRRGFPDADVRTSDKNEPFDILIADCGTGQSAIEMAARHAGSNMLAIDPNAANLAYAARQARRLGQSAIGFAVCDDLSSVKQSFDVIDATGAMSKAANAEQTLVMLTSLLRTGGFMRVGIQGENLRRAIKSGQDFVRSGNYQSDQDGIRLLRQNILKLSEGHPARILSQRVEFYTTATCRDLLFRLQEPTVTLANAAMLLTKAGLAVIGFDIDTRIGDRYRARFPQDPRMTNFANWQSLESGEPDMAAMSYNVWVQKISS</sequence>
<dbReference type="RefSeq" id="WP_086091023.1">
    <property type="nucleotide sequence ID" value="NZ_CP021112.1"/>
</dbReference>
<dbReference type="SMART" id="SM00028">
    <property type="entry name" value="TPR"/>
    <property type="match status" value="6"/>
</dbReference>
<dbReference type="InterPro" id="IPR019734">
    <property type="entry name" value="TPR_rpt"/>
</dbReference>
<protein>
    <submittedName>
        <fullName evidence="4">Uncharacterized protein</fullName>
    </submittedName>
</protein>
<dbReference type="OrthoDB" id="649979at2"/>
<dbReference type="Pfam" id="PF13414">
    <property type="entry name" value="TPR_11"/>
    <property type="match status" value="1"/>
</dbReference>
<dbReference type="Gene3D" id="3.40.50.150">
    <property type="entry name" value="Vaccinia Virus protein VP39"/>
    <property type="match status" value="1"/>
</dbReference>
<dbReference type="AlphaFoldDB" id="A0A1W6ZZ26"/>
<dbReference type="EMBL" id="CP021112">
    <property type="protein sequence ID" value="ARQ02593.1"/>
    <property type="molecule type" value="Genomic_DNA"/>
</dbReference>
<dbReference type="Pfam" id="PF14559">
    <property type="entry name" value="TPR_19"/>
    <property type="match status" value="1"/>
</dbReference>
<evidence type="ECO:0000313" key="4">
    <source>
        <dbReference type="EMBL" id="ARQ02593.1"/>
    </source>
</evidence>
<dbReference type="KEGG" id="psin:CAK95_28400"/>
<evidence type="ECO:0000256" key="3">
    <source>
        <dbReference type="ARBA" id="ARBA00022679"/>
    </source>
</evidence>
<comment type="pathway">
    <text evidence="1">Protein modification; protein glycosylation.</text>
</comment>
<dbReference type="Pfam" id="PF08242">
    <property type="entry name" value="Methyltransf_12"/>
    <property type="match status" value="1"/>
</dbReference>
<dbReference type="PROSITE" id="PS50005">
    <property type="entry name" value="TPR"/>
    <property type="match status" value="3"/>
</dbReference>
<dbReference type="GO" id="GO:0016757">
    <property type="term" value="F:glycosyltransferase activity"/>
    <property type="evidence" value="ECO:0007669"/>
    <property type="project" value="UniProtKB-KW"/>
</dbReference>
<dbReference type="Gene3D" id="1.25.40.10">
    <property type="entry name" value="Tetratricopeptide repeat domain"/>
    <property type="match status" value="3"/>
</dbReference>
<keyword evidence="3" id="KW-0808">Transferase</keyword>
<accession>A0A1W6ZZ26</accession>
<dbReference type="SUPFAM" id="SSF53335">
    <property type="entry name" value="S-adenosyl-L-methionine-dependent methyltransferases"/>
    <property type="match status" value="1"/>
</dbReference>
<dbReference type="InterPro" id="IPR011990">
    <property type="entry name" value="TPR-like_helical_dom_sf"/>
</dbReference>
<evidence type="ECO:0000256" key="1">
    <source>
        <dbReference type="ARBA" id="ARBA00004922"/>
    </source>
</evidence>
<dbReference type="PANTHER" id="PTHR44835:SF1">
    <property type="entry name" value="PROTEIN O-GLCNAC TRANSFERASE"/>
    <property type="match status" value="1"/>
</dbReference>
<dbReference type="InterPro" id="IPR051939">
    <property type="entry name" value="Glycosyltr_41/O-GlcNAc_trsf"/>
</dbReference>
<dbReference type="PANTHER" id="PTHR44835">
    <property type="entry name" value="UDP-N-ACETYLGLUCOSAMINE--PEPTIDE N-ACETYLGLUCOSAMINYLTRANSFERASE SPINDLY-RELATED"/>
    <property type="match status" value="1"/>
</dbReference>
<dbReference type="InterPro" id="IPR029063">
    <property type="entry name" value="SAM-dependent_MTases_sf"/>
</dbReference>
<organism evidence="4 5">
    <name type="scientific">Pseudorhodoplanes sinuspersici</name>
    <dbReference type="NCBI Taxonomy" id="1235591"/>
    <lineage>
        <taxon>Bacteria</taxon>
        <taxon>Pseudomonadati</taxon>
        <taxon>Pseudomonadota</taxon>
        <taxon>Alphaproteobacteria</taxon>
        <taxon>Hyphomicrobiales</taxon>
        <taxon>Pseudorhodoplanes</taxon>
    </lineage>
</organism>
<dbReference type="PROSITE" id="PS50293">
    <property type="entry name" value="TPR_REGION"/>
    <property type="match status" value="1"/>
</dbReference>
<dbReference type="InterPro" id="IPR013217">
    <property type="entry name" value="Methyltransf_12"/>
</dbReference>
<dbReference type="STRING" id="1235591.CAK95_28400"/>
<keyword evidence="5" id="KW-1185">Reference proteome</keyword>
<dbReference type="Proteomes" id="UP000194137">
    <property type="component" value="Chromosome"/>
</dbReference>
<keyword evidence="2" id="KW-0328">Glycosyltransferase</keyword>
<name>A0A1W6ZZ26_9HYPH</name>
<evidence type="ECO:0000256" key="2">
    <source>
        <dbReference type="ARBA" id="ARBA00022676"/>
    </source>
</evidence>
<gene>
    <name evidence="4" type="ORF">CAK95_28400</name>
</gene>
<proteinExistence type="predicted"/>